<proteinExistence type="predicted"/>
<dbReference type="AlphaFoldDB" id="A0A0E2Z1Z4"/>
<keyword evidence="1" id="KW-0472">Membrane</keyword>
<evidence type="ECO:0000313" key="2">
    <source>
        <dbReference type="EMBL" id="KFI19648.1"/>
    </source>
</evidence>
<evidence type="ECO:0000256" key="1">
    <source>
        <dbReference type="SAM" id="Phobius"/>
    </source>
</evidence>
<feature type="transmembrane region" description="Helical" evidence="1">
    <location>
        <begin position="29"/>
        <end position="52"/>
    </location>
</feature>
<protein>
    <submittedName>
        <fullName evidence="2">Uncharacterized protein</fullName>
    </submittedName>
</protein>
<reference evidence="2 3" key="1">
    <citation type="submission" date="2014-07" db="EMBL/GenBank/DDBJ databases">
        <title>Comparative analysis of Nitrosococcus oceani genome inventories of strains from Pacific and Atlantic gyres.</title>
        <authorList>
            <person name="Lim C.K."/>
            <person name="Wang L."/>
            <person name="Sayavedra-Soto L.A."/>
            <person name="Klotz M.G."/>
        </authorList>
    </citation>
    <scope>NUCLEOTIDE SEQUENCE [LARGE SCALE GENOMIC DNA]</scope>
    <source>
        <strain evidence="2 3">C-27</strain>
    </source>
</reference>
<dbReference type="InterPro" id="IPR018729">
    <property type="entry name" value="DUF2269_transmembrane"/>
</dbReference>
<keyword evidence="1" id="KW-0812">Transmembrane</keyword>
<sequence length="198" mass="22012">MPGTLLLLASGTWMTIKFSGGWKFVEIPWLLRMILLFAFEFIEGNTITRLYFMRLRRVIKDALQKGRITPELENVRGQGIPIFTHFLDLPILFLIVAFGTIKPTDWTLFIAGTVIAIVFATALTLYLPSYTHGVVLPSETPNKAMNASSRRKNYGAIPLRFPTLAPLAGAMLIPCWFRPLSPSSVLAALRGRGSAYPG</sequence>
<dbReference type="Pfam" id="PF10027">
    <property type="entry name" value="DUF2269"/>
    <property type="match status" value="1"/>
</dbReference>
<accession>A0A0E2Z1Z4</accession>
<evidence type="ECO:0000313" key="3">
    <source>
        <dbReference type="Proteomes" id="UP000028839"/>
    </source>
</evidence>
<comment type="caution">
    <text evidence="2">The sequence shown here is derived from an EMBL/GenBank/DDBJ whole genome shotgun (WGS) entry which is preliminary data.</text>
</comment>
<dbReference type="EMBL" id="JPGN01000043">
    <property type="protein sequence ID" value="KFI19648.1"/>
    <property type="molecule type" value="Genomic_DNA"/>
</dbReference>
<gene>
    <name evidence="2" type="ORF">IB75_07485</name>
</gene>
<dbReference type="Proteomes" id="UP000028839">
    <property type="component" value="Unassembled WGS sequence"/>
</dbReference>
<feature type="transmembrane region" description="Helical" evidence="1">
    <location>
        <begin position="82"/>
        <end position="101"/>
    </location>
</feature>
<organism evidence="2 3">
    <name type="scientific">Nitrosococcus oceani C-27</name>
    <dbReference type="NCBI Taxonomy" id="314279"/>
    <lineage>
        <taxon>Bacteria</taxon>
        <taxon>Pseudomonadati</taxon>
        <taxon>Pseudomonadota</taxon>
        <taxon>Gammaproteobacteria</taxon>
        <taxon>Chromatiales</taxon>
        <taxon>Chromatiaceae</taxon>
        <taxon>Nitrosococcus</taxon>
    </lineage>
</organism>
<dbReference type="OrthoDB" id="8560794at2"/>
<dbReference type="HOGENOM" id="CLU_1376895_0_0_6"/>
<keyword evidence="1" id="KW-1133">Transmembrane helix</keyword>
<name>A0A0E2Z1Z4_9GAMM</name>
<feature type="transmembrane region" description="Helical" evidence="1">
    <location>
        <begin position="107"/>
        <end position="127"/>
    </location>
</feature>